<evidence type="ECO:0000256" key="5">
    <source>
        <dbReference type="ARBA" id="ARBA00023136"/>
    </source>
</evidence>
<dbReference type="PANTHER" id="PTHR31566:SF0">
    <property type="entry name" value="CYTOCHROME C BIOGENESIS PROTEIN CCS1, CHLOROPLASTIC"/>
    <property type="match status" value="1"/>
</dbReference>
<keyword evidence="2 6" id="KW-0812">Transmembrane</keyword>
<accession>A0ABW3MJK4</accession>
<proteinExistence type="predicted"/>
<evidence type="ECO:0000256" key="4">
    <source>
        <dbReference type="ARBA" id="ARBA00022989"/>
    </source>
</evidence>
<organism evidence="8 9">
    <name type="scientific">Kibdelosporangium lantanae</name>
    <dbReference type="NCBI Taxonomy" id="1497396"/>
    <lineage>
        <taxon>Bacteria</taxon>
        <taxon>Bacillati</taxon>
        <taxon>Actinomycetota</taxon>
        <taxon>Actinomycetes</taxon>
        <taxon>Pseudonocardiales</taxon>
        <taxon>Pseudonocardiaceae</taxon>
        <taxon>Kibdelosporangium</taxon>
    </lineage>
</organism>
<evidence type="ECO:0000313" key="8">
    <source>
        <dbReference type="EMBL" id="MFD1050352.1"/>
    </source>
</evidence>
<name>A0ABW3MJK4_9PSEU</name>
<evidence type="ECO:0000313" key="9">
    <source>
        <dbReference type="Proteomes" id="UP001597045"/>
    </source>
</evidence>
<dbReference type="Pfam" id="PF05140">
    <property type="entry name" value="ResB"/>
    <property type="match status" value="1"/>
</dbReference>
<feature type="domain" description="ResB-like" evidence="7">
    <location>
        <begin position="106"/>
        <end position="204"/>
    </location>
</feature>
<dbReference type="Gene3D" id="1.10.630.10">
    <property type="entry name" value="Cytochrome P450"/>
    <property type="match status" value="1"/>
</dbReference>
<feature type="non-terminal residue" evidence="8">
    <location>
        <position position="1"/>
    </location>
</feature>
<dbReference type="InterPro" id="IPR007816">
    <property type="entry name" value="ResB-like_domain"/>
</dbReference>
<dbReference type="InterPro" id="IPR023494">
    <property type="entry name" value="Cyt_c_bgen_Ccs1/CcsB/ResB"/>
</dbReference>
<dbReference type="SUPFAM" id="SSF48264">
    <property type="entry name" value="Cytochrome P450"/>
    <property type="match status" value="1"/>
</dbReference>
<comment type="subcellular location">
    <subcellularLocation>
        <location evidence="1">Membrane</location>
        <topology evidence="1">Multi-pass membrane protein</topology>
    </subcellularLocation>
</comment>
<feature type="transmembrane region" description="Helical" evidence="6">
    <location>
        <begin position="149"/>
        <end position="168"/>
    </location>
</feature>
<gene>
    <name evidence="8" type="ORF">ACFQ1S_34915</name>
</gene>
<evidence type="ECO:0000256" key="2">
    <source>
        <dbReference type="ARBA" id="ARBA00022692"/>
    </source>
</evidence>
<keyword evidence="3" id="KW-0201">Cytochrome c-type biogenesis</keyword>
<dbReference type="InterPro" id="IPR036396">
    <property type="entry name" value="Cyt_P450_sf"/>
</dbReference>
<keyword evidence="4 6" id="KW-1133">Transmembrane helix</keyword>
<sequence>QLVQTVEDHHGSTGEEQTFDHVRWGSTLVMGGEPGFDVVQAVLTNKDKAFSQSGWEYFIGPFFRRGLMLLDFDEHMFHRRLMQQAFVRPRLEGYLERVISVVGSAAWEPGRLLVYPAMKQLTLDDGTVVHFDGVKRWVYLQVSHDPGQVWVLVFAICLIVGIGTSLTIRRRRLWVRAAPTDEGRTVVEVGGLARTDQAGYGEEFTRLSTDMLERNK</sequence>
<dbReference type="EMBL" id="JBHTIS010002775">
    <property type="protein sequence ID" value="MFD1050352.1"/>
    <property type="molecule type" value="Genomic_DNA"/>
</dbReference>
<evidence type="ECO:0000256" key="3">
    <source>
        <dbReference type="ARBA" id="ARBA00022748"/>
    </source>
</evidence>
<evidence type="ECO:0000259" key="7">
    <source>
        <dbReference type="Pfam" id="PF05140"/>
    </source>
</evidence>
<evidence type="ECO:0000256" key="6">
    <source>
        <dbReference type="SAM" id="Phobius"/>
    </source>
</evidence>
<dbReference type="PANTHER" id="PTHR31566">
    <property type="entry name" value="CYTOCHROME C BIOGENESIS PROTEIN CCS1, CHLOROPLASTIC"/>
    <property type="match status" value="1"/>
</dbReference>
<keyword evidence="5 6" id="KW-0472">Membrane</keyword>
<comment type="caution">
    <text evidence="8">The sequence shown here is derived from an EMBL/GenBank/DDBJ whole genome shotgun (WGS) entry which is preliminary data.</text>
</comment>
<reference evidence="9" key="1">
    <citation type="journal article" date="2019" name="Int. J. Syst. Evol. Microbiol.">
        <title>The Global Catalogue of Microorganisms (GCM) 10K type strain sequencing project: providing services to taxonomists for standard genome sequencing and annotation.</title>
        <authorList>
            <consortium name="The Broad Institute Genomics Platform"/>
            <consortium name="The Broad Institute Genome Sequencing Center for Infectious Disease"/>
            <person name="Wu L."/>
            <person name="Ma J."/>
        </authorList>
    </citation>
    <scope>NUCLEOTIDE SEQUENCE [LARGE SCALE GENOMIC DNA]</scope>
    <source>
        <strain evidence="9">JCM 31486</strain>
    </source>
</reference>
<keyword evidence="9" id="KW-1185">Reference proteome</keyword>
<evidence type="ECO:0000256" key="1">
    <source>
        <dbReference type="ARBA" id="ARBA00004141"/>
    </source>
</evidence>
<protein>
    <submittedName>
        <fullName evidence="8">Cytochrome c biogenesis protein ResB</fullName>
    </submittedName>
</protein>
<dbReference type="Proteomes" id="UP001597045">
    <property type="component" value="Unassembled WGS sequence"/>
</dbReference>